<dbReference type="RefSeq" id="WP_307166952.1">
    <property type="nucleotide sequence ID" value="NZ_JAUSWV010000002.1"/>
</dbReference>
<organism evidence="7 8">
    <name type="scientific">Streptomyces rishiriensis</name>
    <dbReference type="NCBI Taxonomy" id="68264"/>
    <lineage>
        <taxon>Bacteria</taxon>
        <taxon>Bacillati</taxon>
        <taxon>Actinomycetota</taxon>
        <taxon>Actinomycetes</taxon>
        <taxon>Kitasatosporales</taxon>
        <taxon>Streptomycetaceae</taxon>
        <taxon>Streptomyces</taxon>
    </lineage>
</organism>
<evidence type="ECO:0000313" key="8">
    <source>
        <dbReference type="Proteomes" id="UP001230654"/>
    </source>
</evidence>
<dbReference type="PROSITE" id="PS50893">
    <property type="entry name" value="ABC_TRANSPORTER_2"/>
    <property type="match status" value="1"/>
</dbReference>
<dbReference type="SMART" id="SM00382">
    <property type="entry name" value="AAA"/>
    <property type="match status" value="1"/>
</dbReference>
<comment type="similarity">
    <text evidence="1">Belongs to the ABC transporter superfamily.</text>
</comment>
<evidence type="ECO:0000256" key="5">
    <source>
        <dbReference type="SAM" id="MobiDB-lite"/>
    </source>
</evidence>
<name>A0ABU0P1H6_STRRH</name>
<keyword evidence="3" id="KW-0547">Nucleotide-binding</keyword>
<dbReference type="InterPro" id="IPR050319">
    <property type="entry name" value="ABC_transp_ATP-bind"/>
</dbReference>
<comment type="caution">
    <text evidence="7">The sequence shown here is derived from an EMBL/GenBank/DDBJ whole genome shotgun (WGS) entry which is preliminary data.</text>
</comment>
<accession>A0ABU0P1H6</accession>
<keyword evidence="8" id="KW-1185">Reference proteome</keyword>
<proteinExistence type="inferred from homology"/>
<evidence type="ECO:0000256" key="1">
    <source>
        <dbReference type="ARBA" id="ARBA00005417"/>
    </source>
</evidence>
<dbReference type="InterPro" id="IPR003439">
    <property type="entry name" value="ABC_transporter-like_ATP-bd"/>
</dbReference>
<dbReference type="PROSITE" id="PS00211">
    <property type="entry name" value="ABC_TRANSPORTER_1"/>
    <property type="match status" value="1"/>
</dbReference>
<keyword evidence="2" id="KW-0813">Transport</keyword>
<dbReference type="GO" id="GO:0005524">
    <property type="term" value="F:ATP binding"/>
    <property type="evidence" value="ECO:0007669"/>
    <property type="project" value="UniProtKB-KW"/>
</dbReference>
<dbReference type="Gene3D" id="3.40.50.300">
    <property type="entry name" value="P-loop containing nucleotide triphosphate hydrolases"/>
    <property type="match status" value="1"/>
</dbReference>
<dbReference type="EMBL" id="JAUSWV010000002">
    <property type="protein sequence ID" value="MDQ0585245.1"/>
    <property type="molecule type" value="Genomic_DNA"/>
</dbReference>
<evidence type="ECO:0000256" key="4">
    <source>
        <dbReference type="ARBA" id="ARBA00022840"/>
    </source>
</evidence>
<dbReference type="SUPFAM" id="SSF52540">
    <property type="entry name" value="P-loop containing nucleoside triphosphate hydrolases"/>
    <property type="match status" value="1"/>
</dbReference>
<dbReference type="InterPro" id="IPR017871">
    <property type="entry name" value="ABC_transporter-like_CS"/>
</dbReference>
<reference evidence="7 8" key="1">
    <citation type="submission" date="2023-07" db="EMBL/GenBank/DDBJ databases">
        <title>Comparative genomics of wheat-associated soil bacteria to identify genetic determinants of phenazine resistance.</title>
        <authorList>
            <person name="Mouncey N."/>
        </authorList>
    </citation>
    <scope>NUCLEOTIDE SEQUENCE [LARGE SCALE GENOMIC DNA]</scope>
    <source>
        <strain evidence="7 8">B2I6</strain>
    </source>
</reference>
<dbReference type="CDD" id="cd03257">
    <property type="entry name" value="ABC_NikE_OppD_transporters"/>
    <property type="match status" value="1"/>
</dbReference>
<dbReference type="Proteomes" id="UP001230654">
    <property type="component" value="Unassembled WGS sequence"/>
</dbReference>
<feature type="region of interest" description="Disordered" evidence="5">
    <location>
        <begin position="251"/>
        <end position="273"/>
    </location>
</feature>
<evidence type="ECO:0000256" key="2">
    <source>
        <dbReference type="ARBA" id="ARBA00022448"/>
    </source>
</evidence>
<feature type="domain" description="ABC transporter" evidence="6">
    <location>
        <begin position="11"/>
        <end position="252"/>
    </location>
</feature>
<evidence type="ECO:0000313" key="7">
    <source>
        <dbReference type="EMBL" id="MDQ0585245.1"/>
    </source>
</evidence>
<sequence>MADEPTSVPALRVTGLRKTFGDFVAVDGVDLTIVPGGSLAVVGESGSGKTTTARMIVGLEEPTGGTVLLGGRAHPGRRASTAERRRFAREAQMVFQDPYASLDRRQKVGDSLAEILALHTDLRGAPLAERVAELLDQVGLDERQAAALPRALSGGQRQRVAIARALAVRPRLLVLDEAVAALDVSVQAQILTLLTDIRRRTGVAYLFITHDLGVVRHICDDVLVMHRGRVVEHGSAEAVLTAPEAPYTRRLRDSVPRRGWKPTRRTAENGSQT</sequence>
<dbReference type="PANTHER" id="PTHR43776:SF7">
    <property type="entry name" value="D,D-DIPEPTIDE TRANSPORT ATP-BINDING PROTEIN DDPF-RELATED"/>
    <property type="match status" value="1"/>
</dbReference>
<dbReference type="InterPro" id="IPR027417">
    <property type="entry name" value="P-loop_NTPase"/>
</dbReference>
<dbReference type="InterPro" id="IPR003593">
    <property type="entry name" value="AAA+_ATPase"/>
</dbReference>
<dbReference type="PANTHER" id="PTHR43776">
    <property type="entry name" value="TRANSPORT ATP-BINDING PROTEIN"/>
    <property type="match status" value="1"/>
</dbReference>
<keyword evidence="4 7" id="KW-0067">ATP-binding</keyword>
<protein>
    <submittedName>
        <fullName evidence="7">Oligopeptide transport system ATP-binding protein</fullName>
    </submittedName>
</protein>
<evidence type="ECO:0000259" key="6">
    <source>
        <dbReference type="PROSITE" id="PS50893"/>
    </source>
</evidence>
<evidence type="ECO:0000256" key="3">
    <source>
        <dbReference type="ARBA" id="ARBA00022741"/>
    </source>
</evidence>
<dbReference type="Pfam" id="PF00005">
    <property type="entry name" value="ABC_tran"/>
    <property type="match status" value="1"/>
</dbReference>
<gene>
    <name evidence="7" type="ORF">QF030_007423</name>
</gene>